<dbReference type="EMBL" id="VFPQ01000001">
    <property type="protein sequence ID" value="TQM75685.1"/>
    <property type="molecule type" value="Genomic_DNA"/>
</dbReference>
<organism evidence="2 3">
    <name type="scientific">Thermopolyspora flexuosa</name>
    <dbReference type="NCBI Taxonomy" id="103836"/>
    <lineage>
        <taxon>Bacteria</taxon>
        <taxon>Bacillati</taxon>
        <taxon>Actinomycetota</taxon>
        <taxon>Actinomycetes</taxon>
        <taxon>Streptosporangiales</taxon>
        <taxon>Streptosporangiaceae</taxon>
        <taxon>Thermopolyspora</taxon>
    </lineage>
</organism>
<evidence type="ECO:0000313" key="2">
    <source>
        <dbReference type="EMBL" id="TQM75685.1"/>
    </source>
</evidence>
<keyword evidence="3" id="KW-1185">Reference proteome</keyword>
<keyword evidence="1" id="KW-0175">Coiled coil</keyword>
<gene>
    <name evidence="2" type="ORF">FHX40_2402</name>
</gene>
<dbReference type="Proteomes" id="UP000319213">
    <property type="component" value="Unassembled WGS sequence"/>
</dbReference>
<comment type="caution">
    <text evidence="2">The sequence shown here is derived from an EMBL/GenBank/DDBJ whole genome shotgun (WGS) entry which is preliminary data.</text>
</comment>
<dbReference type="AlphaFoldDB" id="A0A543IYM5"/>
<sequence length="50" mass="5872">MSRQIATGWQRPSVTELEMRIRRLEEQVEHLMVTVEELRRAAKAPADPVR</sequence>
<evidence type="ECO:0000313" key="3">
    <source>
        <dbReference type="Proteomes" id="UP000319213"/>
    </source>
</evidence>
<name>A0A543IYM5_9ACTN</name>
<feature type="coiled-coil region" evidence="1">
    <location>
        <begin position="14"/>
        <end position="41"/>
    </location>
</feature>
<evidence type="ECO:0000256" key="1">
    <source>
        <dbReference type="SAM" id="Coils"/>
    </source>
</evidence>
<protein>
    <submittedName>
        <fullName evidence="2">Uncharacterized protein</fullName>
    </submittedName>
</protein>
<proteinExistence type="predicted"/>
<reference evidence="2 3" key="1">
    <citation type="submission" date="2019-06" db="EMBL/GenBank/DDBJ databases">
        <title>Sequencing the genomes of 1000 actinobacteria strains.</title>
        <authorList>
            <person name="Klenk H.-P."/>
        </authorList>
    </citation>
    <scope>NUCLEOTIDE SEQUENCE [LARGE SCALE GENOMIC DNA]</scope>
    <source>
        <strain evidence="2 3">DSM 43186</strain>
    </source>
</reference>
<accession>A0A543IYM5</accession>
<dbReference type="RefSeq" id="WP_170198808.1">
    <property type="nucleotide sequence ID" value="NZ_BMPV01000001.1"/>
</dbReference>